<accession>A0AAW0HDI1</accession>
<name>A0AAW0HDI1_MYOGA</name>
<gene>
    <name evidence="2" type="ORF">U0070_012767</name>
</gene>
<dbReference type="Pfam" id="PF00277">
    <property type="entry name" value="SAA"/>
    <property type="match status" value="1"/>
</dbReference>
<dbReference type="EMBL" id="JBBHLL010000606">
    <property type="protein sequence ID" value="KAK7799550.1"/>
    <property type="molecule type" value="Genomic_DNA"/>
</dbReference>
<dbReference type="InterPro" id="IPR000096">
    <property type="entry name" value="Serum_amyloid_A"/>
</dbReference>
<dbReference type="PRINTS" id="PR00306">
    <property type="entry name" value="SERUMAMYLOID"/>
</dbReference>
<organism evidence="2 3">
    <name type="scientific">Myodes glareolus</name>
    <name type="common">Bank vole</name>
    <name type="synonym">Clethrionomys glareolus</name>
    <dbReference type="NCBI Taxonomy" id="447135"/>
    <lineage>
        <taxon>Eukaryota</taxon>
        <taxon>Metazoa</taxon>
        <taxon>Chordata</taxon>
        <taxon>Craniata</taxon>
        <taxon>Vertebrata</taxon>
        <taxon>Euteleostomi</taxon>
        <taxon>Mammalia</taxon>
        <taxon>Eutheria</taxon>
        <taxon>Euarchontoglires</taxon>
        <taxon>Glires</taxon>
        <taxon>Rodentia</taxon>
        <taxon>Myomorpha</taxon>
        <taxon>Muroidea</taxon>
        <taxon>Cricetidae</taxon>
        <taxon>Arvicolinae</taxon>
        <taxon>Myodes</taxon>
    </lineage>
</organism>
<evidence type="ECO:0000313" key="3">
    <source>
        <dbReference type="Proteomes" id="UP001488838"/>
    </source>
</evidence>
<keyword evidence="3" id="KW-1185">Reference proteome</keyword>
<dbReference type="GO" id="GO:0006953">
    <property type="term" value="P:acute-phase response"/>
    <property type="evidence" value="ECO:0007669"/>
    <property type="project" value="UniProtKB-UniRule"/>
</dbReference>
<dbReference type="AlphaFoldDB" id="A0AAW0HDI1"/>
<evidence type="ECO:0000256" key="1">
    <source>
        <dbReference type="RuleBase" id="RU000539"/>
    </source>
</evidence>
<proteinExistence type="inferred from homology"/>
<comment type="function">
    <text evidence="1">Major acute phase reactant. Apolipoprotein of the HDL complex.</text>
</comment>
<sequence>MTRWRLFLKEEQLHLLPGTRDMWCAYSDMREANWKDTDKYFLLEGTMMLPKGTRRSLGC</sequence>
<keyword evidence="1" id="KW-0345">HDL</keyword>
<keyword evidence="1" id="KW-0011">Acute phase</keyword>
<dbReference type="Proteomes" id="UP001488838">
    <property type="component" value="Unassembled WGS sequence"/>
</dbReference>
<evidence type="ECO:0000313" key="2">
    <source>
        <dbReference type="EMBL" id="KAK7799550.1"/>
    </source>
</evidence>
<comment type="similarity">
    <text evidence="1">Belongs to the SAA family.</text>
</comment>
<dbReference type="Gene3D" id="1.10.132.110">
    <property type="entry name" value="Serum amyloid A protein"/>
    <property type="match status" value="1"/>
</dbReference>
<reference evidence="2 3" key="1">
    <citation type="journal article" date="2023" name="bioRxiv">
        <title>Conserved and derived expression patterns and positive selection on dental genes reveal complex evolutionary context of ever-growing rodent molars.</title>
        <authorList>
            <person name="Calamari Z.T."/>
            <person name="Song A."/>
            <person name="Cohen E."/>
            <person name="Akter M."/>
            <person name="Roy R.D."/>
            <person name="Hallikas O."/>
            <person name="Christensen M.M."/>
            <person name="Li P."/>
            <person name="Marangoni P."/>
            <person name="Jernvall J."/>
            <person name="Klein O.D."/>
        </authorList>
    </citation>
    <scope>NUCLEOTIDE SEQUENCE [LARGE SCALE GENOMIC DNA]</scope>
    <source>
        <strain evidence="2">V071</strain>
    </source>
</reference>
<protein>
    <recommendedName>
        <fullName evidence="1">Serum amyloid A protein</fullName>
    </recommendedName>
</protein>
<comment type="caution">
    <text evidence="2">The sequence shown here is derived from an EMBL/GenBank/DDBJ whole genome shotgun (WGS) entry which is preliminary data.</text>
</comment>
<dbReference type="GO" id="GO:0034364">
    <property type="term" value="C:high-density lipoprotein particle"/>
    <property type="evidence" value="ECO:0007669"/>
    <property type="project" value="UniProtKB-UniRule"/>
</dbReference>